<dbReference type="Pfam" id="PF13193">
    <property type="entry name" value="AMP-binding_C"/>
    <property type="match status" value="1"/>
</dbReference>
<dbReference type="InterPro" id="IPR025110">
    <property type="entry name" value="AMP-bd_C"/>
</dbReference>
<evidence type="ECO:0000259" key="3">
    <source>
        <dbReference type="Pfam" id="PF13193"/>
    </source>
</evidence>
<dbReference type="SUPFAM" id="SSF56801">
    <property type="entry name" value="Acetyl-CoA synthetase-like"/>
    <property type="match status" value="1"/>
</dbReference>
<evidence type="ECO:0000259" key="2">
    <source>
        <dbReference type="Pfam" id="PF00501"/>
    </source>
</evidence>
<dbReference type="Gene3D" id="3.30.300.30">
    <property type="match status" value="1"/>
</dbReference>
<evidence type="ECO:0000313" key="5">
    <source>
        <dbReference type="Proteomes" id="UP001140560"/>
    </source>
</evidence>
<gene>
    <name evidence="4" type="ORF">N0V83_002941</name>
</gene>
<keyword evidence="5" id="KW-1185">Reference proteome</keyword>
<dbReference type="InterPro" id="IPR020845">
    <property type="entry name" value="AMP-binding_CS"/>
</dbReference>
<dbReference type="PANTHER" id="PTHR24096:SF265">
    <property type="entry name" value="ENZYME, PUTATIVE (AFU_ORTHOLOGUE AFUA_5G14270)-RELATED"/>
    <property type="match status" value="1"/>
</dbReference>
<evidence type="ECO:0000313" key="4">
    <source>
        <dbReference type="EMBL" id="KAJ4374200.1"/>
    </source>
</evidence>
<protein>
    <submittedName>
        <fullName evidence="4">Uncharacterized protein</fullName>
    </submittedName>
</protein>
<dbReference type="InterPro" id="IPR000873">
    <property type="entry name" value="AMP-dep_synth/lig_dom"/>
</dbReference>
<comment type="similarity">
    <text evidence="1">Belongs to the ATP-dependent AMP-binding enzyme family.</text>
</comment>
<dbReference type="GO" id="GO:0016405">
    <property type="term" value="F:CoA-ligase activity"/>
    <property type="evidence" value="ECO:0007669"/>
    <property type="project" value="TreeGrafter"/>
</dbReference>
<dbReference type="CDD" id="cd05911">
    <property type="entry name" value="Firefly_Luc_like"/>
    <property type="match status" value="1"/>
</dbReference>
<reference evidence="4" key="1">
    <citation type="submission" date="2022-10" db="EMBL/GenBank/DDBJ databases">
        <title>Tapping the CABI collections for fungal endophytes: first genome assemblies for Collariella, Neodidymelliopsis, Ascochyta clinopodiicola, Didymella pomorum, Didymosphaeria variabile, Neocosmospora piperis and Neocucurbitaria cava.</title>
        <authorList>
            <person name="Hill R."/>
        </authorList>
    </citation>
    <scope>NUCLEOTIDE SEQUENCE</scope>
    <source>
        <strain evidence="4">IMI 356814</strain>
    </source>
</reference>
<feature type="domain" description="AMP-dependent synthetase/ligase" evidence="2">
    <location>
        <begin position="29"/>
        <end position="405"/>
    </location>
</feature>
<accession>A0A9W8YFE3</accession>
<dbReference type="FunFam" id="3.30.300.30:FF:000007">
    <property type="entry name" value="4-coumarate--CoA ligase 2"/>
    <property type="match status" value="1"/>
</dbReference>
<sequence length="551" mass="60535">MPFLAKEHVPIPTKDILSWMYDEPLYDQDRPIYVDANDASNFISATQAKTLIRQLIAGLKHAGLQKGDGVIIHSFNTIYYSIIALAMIGCGANLTGTNPGYTSHELTHAIRSCEAKFILCDPDILGDSITTAAKACGLPMNKILALDSVPVSTLGATTGNSNIKGFNSWRTLLSNGEEDWIRFNDEQTSRNTTALLFFSSGTTGLPKLTKLSHYNLIAEHVLVFEKFPRPYALKRIVPLPMFHAAVAPTAHISALRAGTPQVVMRRYDPTAFLDNVEKHQITDLILVPPVVTSLLAHPLPLDQKRKKLASVKCAWGGAAPLDAHTQNRFRQLLQTGSPFTQVFGMTETSCVASCMPYPEDDDTGSVGRFLPGLDVKLLDDDGKEITAVDKTGEVAVRGPVVTQGYVGIPRERDFDEEGYFKTGDVMYVDGKTGLWYIVDRKKELIKVRGFQVAPAELEGVLLEHPGVADAAVIGIKNQDGSSELPRAYVVKKADAKLEERDVTMWVEEKLAKYKRLDGGVKFVESIPKTASGKILKRVLRERAEKEVGAKL</sequence>
<dbReference type="InterPro" id="IPR042099">
    <property type="entry name" value="ANL_N_sf"/>
</dbReference>
<dbReference type="OrthoDB" id="6509636at2759"/>
<dbReference type="Proteomes" id="UP001140560">
    <property type="component" value="Unassembled WGS sequence"/>
</dbReference>
<organism evidence="4 5">
    <name type="scientific">Neocucurbitaria cava</name>
    <dbReference type="NCBI Taxonomy" id="798079"/>
    <lineage>
        <taxon>Eukaryota</taxon>
        <taxon>Fungi</taxon>
        <taxon>Dikarya</taxon>
        <taxon>Ascomycota</taxon>
        <taxon>Pezizomycotina</taxon>
        <taxon>Dothideomycetes</taxon>
        <taxon>Pleosporomycetidae</taxon>
        <taxon>Pleosporales</taxon>
        <taxon>Pleosporineae</taxon>
        <taxon>Cucurbitariaceae</taxon>
        <taxon>Neocucurbitaria</taxon>
    </lineage>
</organism>
<dbReference type="Gene3D" id="3.40.50.12780">
    <property type="entry name" value="N-terminal domain of ligase-like"/>
    <property type="match status" value="1"/>
</dbReference>
<dbReference type="InterPro" id="IPR045851">
    <property type="entry name" value="AMP-bd_C_sf"/>
</dbReference>
<evidence type="ECO:0000256" key="1">
    <source>
        <dbReference type="ARBA" id="ARBA00006432"/>
    </source>
</evidence>
<dbReference type="AlphaFoldDB" id="A0A9W8YFE3"/>
<name>A0A9W8YFE3_9PLEO</name>
<dbReference type="GO" id="GO:0019748">
    <property type="term" value="P:secondary metabolic process"/>
    <property type="evidence" value="ECO:0007669"/>
    <property type="project" value="TreeGrafter"/>
</dbReference>
<dbReference type="EMBL" id="JAPEUY010000004">
    <property type="protein sequence ID" value="KAJ4374200.1"/>
    <property type="molecule type" value="Genomic_DNA"/>
</dbReference>
<dbReference type="Pfam" id="PF00501">
    <property type="entry name" value="AMP-binding"/>
    <property type="match status" value="1"/>
</dbReference>
<feature type="domain" description="AMP-binding enzyme C-terminal" evidence="3">
    <location>
        <begin position="456"/>
        <end position="533"/>
    </location>
</feature>
<proteinExistence type="inferred from homology"/>
<dbReference type="PANTHER" id="PTHR24096">
    <property type="entry name" value="LONG-CHAIN-FATTY-ACID--COA LIGASE"/>
    <property type="match status" value="1"/>
</dbReference>
<dbReference type="PROSITE" id="PS00455">
    <property type="entry name" value="AMP_BINDING"/>
    <property type="match status" value="1"/>
</dbReference>
<comment type="caution">
    <text evidence="4">The sequence shown here is derived from an EMBL/GenBank/DDBJ whole genome shotgun (WGS) entry which is preliminary data.</text>
</comment>